<gene>
    <name evidence="7" type="ORF">G1H10_09475</name>
</gene>
<feature type="DNA-binding region" description="H-T-H motif" evidence="4">
    <location>
        <begin position="108"/>
        <end position="127"/>
    </location>
</feature>
<evidence type="ECO:0000313" key="8">
    <source>
        <dbReference type="Proteomes" id="UP000475214"/>
    </source>
</evidence>
<proteinExistence type="predicted"/>
<evidence type="ECO:0000313" key="7">
    <source>
        <dbReference type="EMBL" id="NEE00399.1"/>
    </source>
</evidence>
<reference evidence="7 8" key="1">
    <citation type="submission" date="2020-02" db="EMBL/GenBank/DDBJ databases">
        <authorList>
            <person name="Li X.-J."/>
            <person name="Han X.-M."/>
        </authorList>
    </citation>
    <scope>NUCLEOTIDE SEQUENCE [LARGE SCALE GENOMIC DNA]</scope>
    <source>
        <strain evidence="7 8">CCTCC AB 2017055</strain>
    </source>
</reference>
<evidence type="ECO:0000256" key="5">
    <source>
        <dbReference type="SAM" id="MobiDB-lite"/>
    </source>
</evidence>
<keyword evidence="1" id="KW-0805">Transcription regulation</keyword>
<dbReference type="PANTHER" id="PTHR30055">
    <property type="entry name" value="HTH-TYPE TRANSCRIPTIONAL REGULATOR RUTR"/>
    <property type="match status" value="1"/>
</dbReference>
<dbReference type="InterPro" id="IPR036271">
    <property type="entry name" value="Tet_transcr_reg_TetR-rel_C_sf"/>
</dbReference>
<name>A0A6L9S5N5_9ACTN</name>
<comment type="caution">
    <text evidence="7">The sequence shown here is derived from an EMBL/GenBank/DDBJ whole genome shotgun (WGS) entry which is preliminary data.</text>
</comment>
<dbReference type="EMBL" id="JAAGOA010000005">
    <property type="protein sequence ID" value="NEE00399.1"/>
    <property type="molecule type" value="Genomic_DNA"/>
</dbReference>
<dbReference type="GO" id="GO:0003700">
    <property type="term" value="F:DNA-binding transcription factor activity"/>
    <property type="evidence" value="ECO:0007669"/>
    <property type="project" value="TreeGrafter"/>
</dbReference>
<dbReference type="PROSITE" id="PS50977">
    <property type="entry name" value="HTH_TETR_2"/>
    <property type="match status" value="1"/>
</dbReference>
<dbReference type="GO" id="GO:0000976">
    <property type="term" value="F:transcription cis-regulatory region binding"/>
    <property type="evidence" value="ECO:0007669"/>
    <property type="project" value="TreeGrafter"/>
</dbReference>
<feature type="compositionally biased region" description="Polar residues" evidence="5">
    <location>
        <begin position="54"/>
        <end position="64"/>
    </location>
</feature>
<dbReference type="Gene3D" id="1.10.357.10">
    <property type="entry name" value="Tetracycline Repressor, domain 2"/>
    <property type="match status" value="1"/>
</dbReference>
<sequence>MERDEPLGVVLVLLRFRDERTDGCFGLRVRPDVHRVLTHGEGVPSRDHSECFAPNSNSERNTPQGYADRVSDLRAHGKRGPQARAARNDRALLRAAKEVLARDGAHASVAAIAERAGVGIGSLYRRYRTKTELFQRLCVISLEEHLQAAEEGLKREDPWEGLEYYLTSAITMGTGSLAPIAGTVEVTEAMVETNARSDRAVEALVQRARAAGMLRSDVTQVDIALLIEQLGKSPLLEQLAMQGRSDLTEAAERARARIIRIALDGLRAGAPEPLPGDPPGYELFSERWQLPDG</sequence>
<dbReference type="InterPro" id="IPR050109">
    <property type="entry name" value="HTH-type_TetR-like_transc_reg"/>
</dbReference>
<evidence type="ECO:0000256" key="4">
    <source>
        <dbReference type="PROSITE-ProRule" id="PRU00335"/>
    </source>
</evidence>
<dbReference type="AlphaFoldDB" id="A0A6L9S5N5"/>
<organism evidence="7 8">
    <name type="scientific">Phytoactinopolyspora halotolerans</name>
    <dbReference type="NCBI Taxonomy" id="1981512"/>
    <lineage>
        <taxon>Bacteria</taxon>
        <taxon>Bacillati</taxon>
        <taxon>Actinomycetota</taxon>
        <taxon>Actinomycetes</taxon>
        <taxon>Jiangellales</taxon>
        <taxon>Jiangellaceae</taxon>
        <taxon>Phytoactinopolyspora</taxon>
    </lineage>
</organism>
<keyword evidence="2 4" id="KW-0238">DNA-binding</keyword>
<dbReference type="Proteomes" id="UP000475214">
    <property type="component" value="Unassembled WGS sequence"/>
</dbReference>
<dbReference type="SUPFAM" id="SSF48498">
    <property type="entry name" value="Tetracyclin repressor-like, C-terminal domain"/>
    <property type="match status" value="1"/>
</dbReference>
<dbReference type="PANTHER" id="PTHR30055:SF234">
    <property type="entry name" value="HTH-TYPE TRANSCRIPTIONAL REGULATOR BETI"/>
    <property type="match status" value="1"/>
</dbReference>
<feature type="region of interest" description="Disordered" evidence="5">
    <location>
        <begin position="39"/>
        <end position="65"/>
    </location>
</feature>
<feature type="domain" description="HTH tetR-type" evidence="6">
    <location>
        <begin position="86"/>
        <end position="145"/>
    </location>
</feature>
<evidence type="ECO:0000256" key="2">
    <source>
        <dbReference type="ARBA" id="ARBA00023125"/>
    </source>
</evidence>
<evidence type="ECO:0000259" key="6">
    <source>
        <dbReference type="PROSITE" id="PS50977"/>
    </source>
</evidence>
<keyword evidence="3" id="KW-0804">Transcription</keyword>
<dbReference type="InterPro" id="IPR009057">
    <property type="entry name" value="Homeodomain-like_sf"/>
</dbReference>
<evidence type="ECO:0000256" key="1">
    <source>
        <dbReference type="ARBA" id="ARBA00023015"/>
    </source>
</evidence>
<dbReference type="PRINTS" id="PR00455">
    <property type="entry name" value="HTHTETR"/>
</dbReference>
<protein>
    <submittedName>
        <fullName evidence="7">TetR/AcrR family transcriptional regulator</fullName>
    </submittedName>
</protein>
<dbReference type="Pfam" id="PF00440">
    <property type="entry name" value="TetR_N"/>
    <property type="match status" value="1"/>
</dbReference>
<keyword evidence="8" id="KW-1185">Reference proteome</keyword>
<accession>A0A6L9S5N5</accession>
<evidence type="ECO:0000256" key="3">
    <source>
        <dbReference type="ARBA" id="ARBA00023163"/>
    </source>
</evidence>
<dbReference type="SUPFAM" id="SSF46689">
    <property type="entry name" value="Homeodomain-like"/>
    <property type="match status" value="1"/>
</dbReference>
<dbReference type="InterPro" id="IPR001647">
    <property type="entry name" value="HTH_TetR"/>
</dbReference>